<reference evidence="2 3" key="1">
    <citation type="submission" date="2017-05" db="EMBL/GenBank/DDBJ databases">
        <title>Genome Analysis of Maritalea myrionectae HL2708#5.</title>
        <authorList>
            <consortium name="Cotde Inc.-PKNU"/>
            <person name="Jang D."/>
            <person name="Oh H.-M."/>
        </authorList>
    </citation>
    <scope>NUCLEOTIDE SEQUENCE [LARGE SCALE GENOMIC DNA]</scope>
    <source>
        <strain evidence="2 3">HL2708#5</strain>
    </source>
</reference>
<dbReference type="InterPro" id="IPR012437">
    <property type="entry name" value="DUF1638"/>
</dbReference>
<sequence length="205" mass="23021">MLNQNAKAKHEKFSVGIVSCGALAREILHLQKQLGGDHWQLKFLPAALHNRPIDIPAAVDEALAELAPQCDQLLVGYADCGTAGKLDPVIEKYGATRLEGAHCYAFFLGLDEFDVVHDLEPGTFYLTDYLVRQFDTLVFKSLGLDRHPELRDAYFGNYTRLMYLRQSNDAKLNEKALHAAMRLGLRLEIRDTGYGELEPFLNKVS</sequence>
<dbReference type="STRING" id="1122213.GCA_000423365_02430"/>
<evidence type="ECO:0000313" key="2">
    <source>
        <dbReference type="EMBL" id="AVX04651.1"/>
    </source>
</evidence>
<dbReference type="KEGG" id="mmyr:MXMO3_02130"/>
<organism evidence="2 3">
    <name type="scientific">Maritalea myrionectae</name>
    <dbReference type="NCBI Taxonomy" id="454601"/>
    <lineage>
        <taxon>Bacteria</taxon>
        <taxon>Pseudomonadati</taxon>
        <taxon>Pseudomonadota</taxon>
        <taxon>Alphaproteobacteria</taxon>
        <taxon>Hyphomicrobiales</taxon>
        <taxon>Devosiaceae</taxon>
        <taxon>Maritalea</taxon>
    </lineage>
</organism>
<dbReference type="AlphaFoldDB" id="A0A2R4MF29"/>
<dbReference type="Pfam" id="PF07796">
    <property type="entry name" value="DUF1638"/>
    <property type="match status" value="1"/>
</dbReference>
<proteinExistence type="predicted"/>
<evidence type="ECO:0000259" key="1">
    <source>
        <dbReference type="Pfam" id="PF07796"/>
    </source>
</evidence>
<accession>A0A2R4MF29</accession>
<evidence type="ECO:0000313" key="3">
    <source>
        <dbReference type="Proteomes" id="UP000258927"/>
    </source>
</evidence>
<gene>
    <name evidence="2" type="ORF">MXMO3_02130</name>
</gene>
<feature type="domain" description="DUF1638" evidence="1">
    <location>
        <begin position="43"/>
        <end position="200"/>
    </location>
</feature>
<dbReference type="EMBL" id="CP021330">
    <property type="protein sequence ID" value="AVX04651.1"/>
    <property type="molecule type" value="Genomic_DNA"/>
</dbReference>
<protein>
    <recommendedName>
        <fullName evidence="1">DUF1638 domain-containing protein</fullName>
    </recommendedName>
</protein>
<dbReference type="Proteomes" id="UP000258927">
    <property type="component" value="Chromosome"/>
</dbReference>
<keyword evidence="3" id="KW-1185">Reference proteome</keyword>
<name>A0A2R4MF29_9HYPH</name>